<name>A0A022RAY8_ERYGU</name>
<dbReference type="PANTHER" id="PTHR31972">
    <property type="entry name" value="EXPRESSED PROTEIN"/>
    <property type="match status" value="1"/>
</dbReference>
<accession>A0A022RAY8</accession>
<evidence type="ECO:0000313" key="2">
    <source>
        <dbReference type="Proteomes" id="UP000030748"/>
    </source>
</evidence>
<dbReference type="EMBL" id="KI630592">
    <property type="protein sequence ID" value="EYU36095.1"/>
    <property type="molecule type" value="Genomic_DNA"/>
</dbReference>
<dbReference type="PANTHER" id="PTHR31972:SF48">
    <property type="entry name" value="OS04G0407500 PROTEIN"/>
    <property type="match status" value="1"/>
</dbReference>
<dbReference type="STRING" id="4155.A0A022RAY8"/>
<dbReference type="eggNOG" id="ENOG502QVR2">
    <property type="taxonomic scope" value="Eukaryota"/>
</dbReference>
<keyword evidence="2" id="KW-1185">Reference proteome</keyword>
<dbReference type="OrthoDB" id="678233at2759"/>
<dbReference type="AlphaFoldDB" id="A0A022RAY8"/>
<organism evidence="1 2">
    <name type="scientific">Erythranthe guttata</name>
    <name type="common">Yellow monkey flower</name>
    <name type="synonym">Mimulus guttatus</name>
    <dbReference type="NCBI Taxonomy" id="4155"/>
    <lineage>
        <taxon>Eukaryota</taxon>
        <taxon>Viridiplantae</taxon>
        <taxon>Streptophyta</taxon>
        <taxon>Embryophyta</taxon>
        <taxon>Tracheophyta</taxon>
        <taxon>Spermatophyta</taxon>
        <taxon>Magnoliopsida</taxon>
        <taxon>eudicotyledons</taxon>
        <taxon>Gunneridae</taxon>
        <taxon>Pentapetalae</taxon>
        <taxon>asterids</taxon>
        <taxon>lamiids</taxon>
        <taxon>Lamiales</taxon>
        <taxon>Phrymaceae</taxon>
        <taxon>Erythranthe</taxon>
    </lineage>
</organism>
<evidence type="ECO:0008006" key="3">
    <source>
        <dbReference type="Google" id="ProtNLM"/>
    </source>
</evidence>
<protein>
    <recommendedName>
        <fullName evidence="3">DUF868 domain-containing protein</fullName>
    </recommendedName>
</protein>
<evidence type="ECO:0000313" key="1">
    <source>
        <dbReference type="EMBL" id="EYU36095.1"/>
    </source>
</evidence>
<dbReference type="Proteomes" id="UP000030748">
    <property type="component" value="Unassembled WGS sequence"/>
</dbReference>
<sequence>MRDIRSCVSEYAVGVVSDKSCINIINSPDSSTPSILNSVTCYYKTLVSTQKQIPMITITWAKNTPSSDQSLTIIFGKEEEEEITTFKLNTNPRLFKKLKGTKSIQYCLTTKIDISWDLSSARYQTGPEPVSGYYILITIDSEPGLVLGDLTRRQPISKPGTKFSLVSRREHFSGGTAHYSTKTRFGDSGRAHDVSIRCSGEEEGGGVVKKNVGNWVLSVCIDKKMVVNVKRLKWNFRGNQTIFLDGLLLDLMWDLHAWFFRKRNGNDNGNGNGNGNGNAGVFMFRTRRSTGSDSSLWRLEEDDKTTSYKGQDCGVDFSLMIYASL</sequence>
<dbReference type="PhylomeDB" id="A0A022RAY8"/>
<dbReference type="InterPro" id="IPR008586">
    <property type="entry name" value="DUF868_pln"/>
</dbReference>
<dbReference type="OMA" id="CDKGSTH"/>
<dbReference type="Pfam" id="PF05910">
    <property type="entry name" value="DUF868"/>
    <property type="match status" value="1"/>
</dbReference>
<gene>
    <name evidence="1" type="ORF">MIMGU_mgv1a020850mg</name>
</gene>
<reference evidence="1 2" key="1">
    <citation type="journal article" date="2013" name="Proc. Natl. Acad. Sci. U.S.A.">
        <title>Fine-scale variation in meiotic recombination in Mimulus inferred from population shotgun sequencing.</title>
        <authorList>
            <person name="Hellsten U."/>
            <person name="Wright K.M."/>
            <person name="Jenkins J."/>
            <person name="Shu S."/>
            <person name="Yuan Y."/>
            <person name="Wessler S.R."/>
            <person name="Schmutz J."/>
            <person name="Willis J.H."/>
            <person name="Rokhsar D.S."/>
        </authorList>
    </citation>
    <scope>NUCLEOTIDE SEQUENCE [LARGE SCALE GENOMIC DNA]</scope>
    <source>
        <strain evidence="2">cv. DUN x IM62</strain>
    </source>
</reference>
<dbReference type="KEGG" id="egt:105958700"/>
<proteinExistence type="predicted"/>